<proteinExistence type="predicted"/>
<protein>
    <submittedName>
        <fullName evidence="1">Uncharacterized protein</fullName>
    </submittedName>
</protein>
<accession>A0A8T1U702</accession>
<sequence>MTILFFCLGKQTQLELKKRLGFIKLAICQGPYVRLRRKWLYKWVLHVDPVQECDGLFPKDIRHPCPDLLGQILGGCPRPQPKESATDSCTESLLSRNTIQPQPTKFVQFMPNSYVRLRIFKQYKSEFDYEDDETLAII</sequence>
<dbReference type="VEuPathDB" id="FungiDB:PC110_g10787"/>
<comment type="caution">
    <text evidence="1">The sequence shown here is derived from an EMBL/GenBank/DDBJ whole genome shotgun (WGS) entry which is preliminary data.</text>
</comment>
<reference evidence="1" key="1">
    <citation type="submission" date="2021-01" db="EMBL/GenBank/DDBJ databases">
        <title>Phytophthora aleatoria, a newly-described species from Pinus radiata is distinct from Phytophthora cactorum isolates based on comparative genomics.</title>
        <authorList>
            <person name="Mcdougal R."/>
            <person name="Panda P."/>
            <person name="Williams N."/>
            <person name="Studholme D.J."/>
        </authorList>
    </citation>
    <scope>NUCLEOTIDE SEQUENCE</scope>
    <source>
        <strain evidence="1">NZFS 3830</strain>
    </source>
</reference>
<dbReference type="Proteomes" id="UP000688947">
    <property type="component" value="Unassembled WGS sequence"/>
</dbReference>
<dbReference type="OrthoDB" id="10297726at2759"/>
<name>A0A8T1U702_9STRA</name>
<evidence type="ECO:0000313" key="1">
    <source>
        <dbReference type="EMBL" id="KAG6955369.1"/>
    </source>
</evidence>
<evidence type="ECO:0000313" key="2">
    <source>
        <dbReference type="Proteomes" id="UP000688947"/>
    </source>
</evidence>
<organism evidence="1 2">
    <name type="scientific">Phytophthora cactorum</name>
    <dbReference type="NCBI Taxonomy" id="29920"/>
    <lineage>
        <taxon>Eukaryota</taxon>
        <taxon>Sar</taxon>
        <taxon>Stramenopiles</taxon>
        <taxon>Oomycota</taxon>
        <taxon>Peronosporomycetes</taxon>
        <taxon>Peronosporales</taxon>
        <taxon>Peronosporaceae</taxon>
        <taxon>Phytophthora</taxon>
    </lineage>
</organism>
<dbReference type="AlphaFoldDB" id="A0A8T1U702"/>
<gene>
    <name evidence="1" type="ORF">JG687_00011257</name>
</gene>
<dbReference type="EMBL" id="JAENGZ010000680">
    <property type="protein sequence ID" value="KAG6955369.1"/>
    <property type="molecule type" value="Genomic_DNA"/>
</dbReference>